<evidence type="ECO:0000313" key="2">
    <source>
        <dbReference type="EMBL" id="TVU40843.1"/>
    </source>
</evidence>
<proteinExistence type="predicted"/>
<evidence type="ECO:0000313" key="3">
    <source>
        <dbReference type="Proteomes" id="UP000324897"/>
    </source>
</evidence>
<feature type="non-terminal residue" evidence="2">
    <location>
        <position position="1"/>
    </location>
</feature>
<organism evidence="2 3">
    <name type="scientific">Eragrostis curvula</name>
    <name type="common">weeping love grass</name>
    <dbReference type="NCBI Taxonomy" id="38414"/>
    <lineage>
        <taxon>Eukaryota</taxon>
        <taxon>Viridiplantae</taxon>
        <taxon>Streptophyta</taxon>
        <taxon>Embryophyta</taxon>
        <taxon>Tracheophyta</taxon>
        <taxon>Spermatophyta</taxon>
        <taxon>Magnoliopsida</taxon>
        <taxon>Liliopsida</taxon>
        <taxon>Poales</taxon>
        <taxon>Poaceae</taxon>
        <taxon>PACMAD clade</taxon>
        <taxon>Chloridoideae</taxon>
        <taxon>Eragrostideae</taxon>
        <taxon>Eragrostidinae</taxon>
        <taxon>Eragrostis</taxon>
    </lineage>
</organism>
<dbReference type="Gramene" id="TVU40843">
    <property type="protein sequence ID" value="TVU40843"/>
    <property type="gene ID" value="EJB05_14323"/>
</dbReference>
<name>A0A5J9VYR6_9POAL</name>
<accession>A0A5J9VYR6</accession>
<sequence>MDYIPPDLHSQTDLSALQCIGWTYRSVWIPSDMRIKVVGEATDGCHRKALIYNINLQVENYKYGVGNSPSTNEGYPSTTWEPDCYIDATSIDRALVQRYSRSVVLEGPGIFNEAIVSQIKQTCSFQPIGYQMAIVSPVTALDDGLNLHLSLTEAFANQCPSYIRVTPWSPSFGSVDEVLMRFTRISLNRMPFTYINSSQRKTLACRITLNSPMINHPFKTRFQSSTARNGAPQTTSIYQSTDSRLHTGGKLIHETMDDDLDRISALPRPCAPHHLQQLTYASVVMRTAVLSRQWRHLWTRTTDMDLVDKSDFRRLRKLGARPAWRRGGHGVSQDRGQGEGPCLP</sequence>
<dbReference type="EMBL" id="RWGY01000007">
    <property type="protein sequence ID" value="TVU40843.1"/>
    <property type="molecule type" value="Genomic_DNA"/>
</dbReference>
<dbReference type="Proteomes" id="UP000324897">
    <property type="component" value="Chromosome 4"/>
</dbReference>
<gene>
    <name evidence="2" type="ORF">EJB05_14323</name>
</gene>
<feature type="region of interest" description="Disordered" evidence="1">
    <location>
        <begin position="324"/>
        <end position="344"/>
    </location>
</feature>
<comment type="caution">
    <text evidence="2">The sequence shown here is derived from an EMBL/GenBank/DDBJ whole genome shotgun (WGS) entry which is preliminary data.</text>
</comment>
<keyword evidence="3" id="KW-1185">Reference proteome</keyword>
<protein>
    <recommendedName>
        <fullName evidence="4">F-box domain-containing protein</fullName>
    </recommendedName>
</protein>
<dbReference type="AlphaFoldDB" id="A0A5J9VYR6"/>
<reference evidence="2 3" key="1">
    <citation type="journal article" date="2019" name="Sci. Rep.">
        <title>A high-quality genome of Eragrostis curvula grass provides insights into Poaceae evolution and supports new strategies to enhance forage quality.</title>
        <authorList>
            <person name="Carballo J."/>
            <person name="Santos B.A.C.M."/>
            <person name="Zappacosta D."/>
            <person name="Garbus I."/>
            <person name="Selva J.P."/>
            <person name="Gallo C.A."/>
            <person name="Diaz A."/>
            <person name="Albertini E."/>
            <person name="Caccamo M."/>
            <person name="Echenique V."/>
        </authorList>
    </citation>
    <scope>NUCLEOTIDE SEQUENCE [LARGE SCALE GENOMIC DNA]</scope>
    <source>
        <strain evidence="3">cv. Victoria</strain>
        <tissue evidence="2">Leaf</tissue>
    </source>
</reference>
<evidence type="ECO:0008006" key="4">
    <source>
        <dbReference type="Google" id="ProtNLM"/>
    </source>
</evidence>
<evidence type="ECO:0000256" key="1">
    <source>
        <dbReference type="SAM" id="MobiDB-lite"/>
    </source>
</evidence>